<dbReference type="Proteomes" id="UP000053424">
    <property type="component" value="Unassembled WGS sequence"/>
</dbReference>
<feature type="region of interest" description="Disordered" evidence="1">
    <location>
        <begin position="1"/>
        <end position="34"/>
    </location>
</feature>
<dbReference type="EMBL" id="KN831777">
    <property type="protein sequence ID" value="KIM42525.1"/>
    <property type="molecule type" value="Genomic_DNA"/>
</dbReference>
<dbReference type="HOGENOM" id="CLU_2967245_0_0_1"/>
<sequence>MKYHGHLSSSERDCVSKRSTDVEPVKGQPRAKRQDIFELQVPMTNSTLGPTLGGISVRV</sequence>
<keyword evidence="3" id="KW-1185">Reference proteome</keyword>
<dbReference type="AlphaFoldDB" id="A0A0C3C0W0"/>
<evidence type="ECO:0000313" key="3">
    <source>
        <dbReference type="Proteomes" id="UP000053424"/>
    </source>
</evidence>
<organism evidence="2 3">
    <name type="scientific">Hebeloma cylindrosporum</name>
    <dbReference type="NCBI Taxonomy" id="76867"/>
    <lineage>
        <taxon>Eukaryota</taxon>
        <taxon>Fungi</taxon>
        <taxon>Dikarya</taxon>
        <taxon>Basidiomycota</taxon>
        <taxon>Agaricomycotina</taxon>
        <taxon>Agaricomycetes</taxon>
        <taxon>Agaricomycetidae</taxon>
        <taxon>Agaricales</taxon>
        <taxon>Agaricineae</taxon>
        <taxon>Hymenogastraceae</taxon>
        <taxon>Hebeloma</taxon>
    </lineage>
</organism>
<protein>
    <submittedName>
        <fullName evidence="2">Uncharacterized protein</fullName>
    </submittedName>
</protein>
<proteinExistence type="predicted"/>
<reference evidence="2 3" key="1">
    <citation type="submission" date="2014-04" db="EMBL/GenBank/DDBJ databases">
        <authorList>
            <consortium name="DOE Joint Genome Institute"/>
            <person name="Kuo A."/>
            <person name="Gay G."/>
            <person name="Dore J."/>
            <person name="Kohler A."/>
            <person name="Nagy L.G."/>
            <person name="Floudas D."/>
            <person name="Copeland A."/>
            <person name="Barry K.W."/>
            <person name="Cichocki N."/>
            <person name="Veneault-Fourrey C."/>
            <person name="LaButti K."/>
            <person name="Lindquist E.A."/>
            <person name="Lipzen A."/>
            <person name="Lundell T."/>
            <person name="Morin E."/>
            <person name="Murat C."/>
            <person name="Sun H."/>
            <person name="Tunlid A."/>
            <person name="Henrissat B."/>
            <person name="Grigoriev I.V."/>
            <person name="Hibbett D.S."/>
            <person name="Martin F."/>
            <person name="Nordberg H.P."/>
            <person name="Cantor M.N."/>
            <person name="Hua S.X."/>
        </authorList>
    </citation>
    <scope>NUCLEOTIDE SEQUENCE [LARGE SCALE GENOMIC DNA]</scope>
    <source>
        <strain evidence="3">h7</strain>
    </source>
</reference>
<name>A0A0C3C0W0_HEBCY</name>
<accession>A0A0C3C0W0</accession>
<evidence type="ECO:0000256" key="1">
    <source>
        <dbReference type="SAM" id="MobiDB-lite"/>
    </source>
</evidence>
<feature type="compositionally biased region" description="Basic and acidic residues" evidence="1">
    <location>
        <begin position="9"/>
        <end position="24"/>
    </location>
</feature>
<reference evidence="3" key="2">
    <citation type="submission" date="2015-01" db="EMBL/GenBank/DDBJ databases">
        <title>Evolutionary Origins and Diversification of the Mycorrhizal Mutualists.</title>
        <authorList>
            <consortium name="DOE Joint Genome Institute"/>
            <consortium name="Mycorrhizal Genomics Consortium"/>
            <person name="Kohler A."/>
            <person name="Kuo A."/>
            <person name="Nagy L.G."/>
            <person name="Floudas D."/>
            <person name="Copeland A."/>
            <person name="Barry K.W."/>
            <person name="Cichocki N."/>
            <person name="Veneault-Fourrey C."/>
            <person name="LaButti K."/>
            <person name="Lindquist E.A."/>
            <person name="Lipzen A."/>
            <person name="Lundell T."/>
            <person name="Morin E."/>
            <person name="Murat C."/>
            <person name="Riley R."/>
            <person name="Ohm R."/>
            <person name="Sun H."/>
            <person name="Tunlid A."/>
            <person name="Henrissat B."/>
            <person name="Grigoriev I.V."/>
            <person name="Hibbett D.S."/>
            <person name="Martin F."/>
        </authorList>
    </citation>
    <scope>NUCLEOTIDE SEQUENCE [LARGE SCALE GENOMIC DNA]</scope>
    <source>
        <strain evidence="3">h7</strain>
    </source>
</reference>
<evidence type="ECO:0000313" key="2">
    <source>
        <dbReference type="EMBL" id="KIM42525.1"/>
    </source>
</evidence>
<feature type="non-terminal residue" evidence="2">
    <location>
        <position position="1"/>
    </location>
</feature>
<gene>
    <name evidence="2" type="ORF">M413DRAFT_444253</name>
</gene>